<dbReference type="RefSeq" id="WP_174019026.1">
    <property type="nucleotide sequence ID" value="NZ_JAAMAW010000021.1"/>
</dbReference>
<reference evidence="3" key="1">
    <citation type="journal article" date="2020" name="Science">
        <title>Unexpected conservation and global transmission of agrobacterial virulence plasmids.</title>
        <authorList>
            <person name="Weisberg A.J."/>
            <person name="Davis E.W. 2nd"/>
            <person name="Tabima J."/>
            <person name="Belcher M.S."/>
            <person name="Miller M."/>
            <person name="Kuo C.H."/>
            <person name="Loper J.E."/>
            <person name="Grunwald N.J."/>
            <person name="Putnam M.L."/>
            <person name="Chang J.H."/>
        </authorList>
    </citation>
    <scope>NUCLEOTIDE SEQUENCE</scope>
    <source>
        <strain evidence="3">17-1853-1a</strain>
    </source>
</reference>
<dbReference type="Gene3D" id="2.20.140.10">
    <property type="entry name" value="WGR domain"/>
    <property type="match status" value="1"/>
</dbReference>
<dbReference type="Proteomes" id="UP000702952">
    <property type="component" value="Unassembled WGS sequence"/>
</dbReference>
<proteinExistence type="predicted"/>
<feature type="domain" description="WGR" evidence="2">
    <location>
        <begin position="5"/>
        <end position="93"/>
    </location>
</feature>
<dbReference type="InterPro" id="IPR036930">
    <property type="entry name" value="WGR_dom_sf"/>
</dbReference>
<evidence type="ECO:0000256" key="1">
    <source>
        <dbReference type="SAM" id="MobiDB-lite"/>
    </source>
</evidence>
<accession>A0AA44F775</accession>
<dbReference type="Pfam" id="PF05406">
    <property type="entry name" value="WGR"/>
    <property type="match status" value="1"/>
</dbReference>
<feature type="region of interest" description="Disordered" evidence="1">
    <location>
        <begin position="77"/>
        <end position="97"/>
    </location>
</feature>
<dbReference type="CDD" id="cd07996">
    <property type="entry name" value="WGR_MMR_like"/>
    <property type="match status" value="1"/>
</dbReference>
<evidence type="ECO:0000313" key="3">
    <source>
        <dbReference type="EMBL" id="NTC29766.1"/>
    </source>
</evidence>
<organism evidence="3 4">
    <name type="scientific">Agrobacterium tumefaciens</name>
    <dbReference type="NCBI Taxonomy" id="358"/>
    <lineage>
        <taxon>Bacteria</taxon>
        <taxon>Pseudomonadati</taxon>
        <taxon>Pseudomonadota</taxon>
        <taxon>Alphaproteobacteria</taxon>
        <taxon>Hyphomicrobiales</taxon>
        <taxon>Rhizobiaceae</taxon>
        <taxon>Rhizobium/Agrobacterium group</taxon>
        <taxon>Agrobacterium</taxon>
        <taxon>Agrobacterium tumefaciens complex</taxon>
    </lineage>
</organism>
<dbReference type="AlphaFoldDB" id="A0AA44F775"/>
<name>A0AA44F775_AGRTU</name>
<dbReference type="SMART" id="SM00773">
    <property type="entry name" value="WGR"/>
    <property type="match status" value="1"/>
</dbReference>
<dbReference type="InterPro" id="IPR008893">
    <property type="entry name" value="WGR_domain"/>
</dbReference>
<dbReference type="PROSITE" id="PS51977">
    <property type="entry name" value="WGR"/>
    <property type="match status" value="1"/>
</dbReference>
<sequence length="97" mass="11212">MIAQPYHLYIERIDPAKNMARFYALAIQPTLFGQASLLRCWGRIGCRGQQKLHMFEREDQAVEMFLELLSEKRKRGYRPRASCGNPVNSPRFPAAAQ</sequence>
<evidence type="ECO:0000259" key="2">
    <source>
        <dbReference type="PROSITE" id="PS51977"/>
    </source>
</evidence>
<dbReference type="InterPro" id="IPR049809">
    <property type="entry name" value="YehF/YfeS-like_WGR"/>
</dbReference>
<dbReference type="SUPFAM" id="SSF142921">
    <property type="entry name" value="WGR domain-like"/>
    <property type="match status" value="1"/>
</dbReference>
<protein>
    <submittedName>
        <fullName evidence="3">WGR domain-containing protein</fullName>
    </submittedName>
</protein>
<evidence type="ECO:0000313" key="4">
    <source>
        <dbReference type="Proteomes" id="UP000702952"/>
    </source>
</evidence>
<dbReference type="EMBL" id="JAAMAY010000027">
    <property type="protein sequence ID" value="NTC29766.1"/>
    <property type="molecule type" value="Genomic_DNA"/>
</dbReference>
<comment type="caution">
    <text evidence="3">The sequence shown here is derived from an EMBL/GenBank/DDBJ whole genome shotgun (WGS) entry which is preliminary data.</text>
</comment>
<gene>
    <name evidence="3" type="ORF">G6M46_16670</name>
</gene>